<name>A0A4Y2ALJ9_ARAVE</name>
<evidence type="ECO:0000313" key="2">
    <source>
        <dbReference type="Proteomes" id="UP000499080"/>
    </source>
</evidence>
<keyword evidence="2" id="KW-1185">Reference proteome</keyword>
<dbReference type="Proteomes" id="UP000499080">
    <property type="component" value="Unassembled WGS sequence"/>
</dbReference>
<gene>
    <name evidence="1" type="ORF">AVEN_225211_1</name>
</gene>
<dbReference type="AlphaFoldDB" id="A0A4Y2ALJ9"/>
<proteinExistence type="predicted"/>
<accession>A0A4Y2ALJ9</accession>
<sequence>MFSDERSSRQHSDTEVGVLKVIISHGPILPEGGRYRHRRGGTLTPLFAARWSYNRSHRVAHGHFTIHRHQVCSLVNVGRRTLVDTLYIPVTSRGYREFIDEKPPDKFPCGYSNSGVALKDHLR</sequence>
<dbReference type="EMBL" id="BGPR01000022">
    <property type="protein sequence ID" value="GBL80507.1"/>
    <property type="molecule type" value="Genomic_DNA"/>
</dbReference>
<reference evidence="1 2" key="1">
    <citation type="journal article" date="2019" name="Sci. Rep.">
        <title>Orb-weaving spider Araneus ventricosus genome elucidates the spidroin gene catalogue.</title>
        <authorList>
            <person name="Kono N."/>
            <person name="Nakamura H."/>
            <person name="Ohtoshi R."/>
            <person name="Moran D.A.P."/>
            <person name="Shinohara A."/>
            <person name="Yoshida Y."/>
            <person name="Fujiwara M."/>
            <person name="Mori M."/>
            <person name="Tomita M."/>
            <person name="Arakawa K."/>
        </authorList>
    </citation>
    <scope>NUCLEOTIDE SEQUENCE [LARGE SCALE GENOMIC DNA]</scope>
</reference>
<comment type="caution">
    <text evidence="1">The sequence shown here is derived from an EMBL/GenBank/DDBJ whole genome shotgun (WGS) entry which is preliminary data.</text>
</comment>
<evidence type="ECO:0000313" key="1">
    <source>
        <dbReference type="EMBL" id="GBL80507.1"/>
    </source>
</evidence>
<organism evidence="1 2">
    <name type="scientific">Araneus ventricosus</name>
    <name type="common">Orbweaver spider</name>
    <name type="synonym">Epeira ventricosa</name>
    <dbReference type="NCBI Taxonomy" id="182803"/>
    <lineage>
        <taxon>Eukaryota</taxon>
        <taxon>Metazoa</taxon>
        <taxon>Ecdysozoa</taxon>
        <taxon>Arthropoda</taxon>
        <taxon>Chelicerata</taxon>
        <taxon>Arachnida</taxon>
        <taxon>Araneae</taxon>
        <taxon>Araneomorphae</taxon>
        <taxon>Entelegynae</taxon>
        <taxon>Araneoidea</taxon>
        <taxon>Araneidae</taxon>
        <taxon>Araneus</taxon>
    </lineage>
</organism>
<protein>
    <submittedName>
        <fullName evidence="1">Uncharacterized protein</fullName>
    </submittedName>
</protein>